<name>A0A0R2BV10_9LACO</name>
<keyword evidence="3" id="KW-1185">Reference proteome</keyword>
<feature type="transmembrane region" description="Helical" evidence="1">
    <location>
        <begin position="7"/>
        <end position="28"/>
    </location>
</feature>
<evidence type="ECO:0000313" key="3">
    <source>
        <dbReference type="Proteomes" id="UP000051813"/>
    </source>
</evidence>
<dbReference type="Proteomes" id="UP000051813">
    <property type="component" value="Unassembled WGS sequence"/>
</dbReference>
<evidence type="ECO:0008006" key="4">
    <source>
        <dbReference type="Google" id="ProtNLM"/>
    </source>
</evidence>
<feature type="transmembrane region" description="Helical" evidence="1">
    <location>
        <begin position="34"/>
        <end position="50"/>
    </location>
</feature>
<organism evidence="2 3">
    <name type="scientific">Lapidilactobacillus dextrinicus DSM 20335</name>
    <dbReference type="NCBI Taxonomy" id="1423738"/>
    <lineage>
        <taxon>Bacteria</taxon>
        <taxon>Bacillati</taxon>
        <taxon>Bacillota</taxon>
        <taxon>Bacilli</taxon>
        <taxon>Lactobacillales</taxon>
        <taxon>Lactobacillaceae</taxon>
        <taxon>Lapidilactobacillus</taxon>
    </lineage>
</organism>
<dbReference type="Pfam" id="PF10031">
    <property type="entry name" value="DUF2273"/>
    <property type="match status" value="1"/>
</dbReference>
<dbReference type="RefSeq" id="WP_057755435.1">
    <property type="nucleotide sequence ID" value="NZ_AYYK01000004.1"/>
</dbReference>
<dbReference type="InterPro" id="IPR018730">
    <property type="entry name" value="DUF2273"/>
</dbReference>
<dbReference type="EMBL" id="AYYK01000004">
    <property type="protein sequence ID" value="KRM79347.1"/>
    <property type="molecule type" value="Genomic_DNA"/>
</dbReference>
<reference evidence="2 3" key="1">
    <citation type="journal article" date="2015" name="Genome Announc.">
        <title>Expanding the biotechnology potential of lactobacilli through comparative genomics of 213 strains and associated genera.</title>
        <authorList>
            <person name="Sun Z."/>
            <person name="Harris H.M."/>
            <person name="McCann A."/>
            <person name="Guo C."/>
            <person name="Argimon S."/>
            <person name="Zhang W."/>
            <person name="Yang X."/>
            <person name="Jeffery I.B."/>
            <person name="Cooney J.C."/>
            <person name="Kagawa T.F."/>
            <person name="Liu W."/>
            <person name="Song Y."/>
            <person name="Salvetti E."/>
            <person name="Wrobel A."/>
            <person name="Rasinkangas P."/>
            <person name="Parkhill J."/>
            <person name="Rea M.C."/>
            <person name="O'Sullivan O."/>
            <person name="Ritari J."/>
            <person name="Douillard F.P."/>
            <person name="Paul Ross R."/>
            <person name="Yang R."/>
            <person name="Briner A.E."/>
            <person name="Felis G.E."/>
            <person name="de Vos W.M."/>
            <person name="Barrangou R."/>
            <person name="Klaenhammer T.R."/>
            <person name="Caufield P.W."/>
            <person name="Cui Y."/>
            <person name="Zhang H."/>
            <person name="O'Toole P.W."/>
        </authorList>
    </citation>
    <scope>NUCLEOTIDE SEQUENCE [LARGE SCALE GENOMIC DNA]</scope>
    <source>
        <strain evidence="2 3">DSM 20335</strain>
    </source>
</reference>
<protein>
    <recommendedName>
        <fullName evidence="4">DUF2273 domain-containing protein</fullName>
    </recommendedName>
</protein>
<comment type="caution">
    <text evidence="2">The sequence shown here is derived from an EMBL/GenBank/DDBJ whole genome shotgun (WGS) entry which is preliminary data.</text>
</comment>
<sequence length="65" mass="7157">MKAIWQQFMLPIIGGGLGLILAILFVTIGFFKTLLLIILTALGIAVGLYLKRTGLLDDLIERKNN</sequence>
<dbReference type="STRING" id="1423738.FC84_GL001522"/>
<proteinExistence type="predicted"/>
<evidence type="ECO:0000256" key="1">
    <source>
        <dbReference type="SAM" id="Phobius"/>
    </source>
</evidence>
<gene>
    <name evidence="2" type="ORF">FC84_GL001522</name>
</gene>
<dbReference type="AlphaFoldDB" id="A0A0R2BV10"/>
<evidence type="ECO:0000313" key="2">
    <source>
        <dbReference type="EMBL" id="KRM79347.1"/>
    </source>
</evidence>
<accession>A0A0R2BV10</accession>
<keyword evidence="1" id="KW-0472">Membrane</keyword>
<dbReference type="PATRIC" id="fig|1423738.3.peg.1539"/>
<keyword evidence="1" id="KW-1133">Transmembrane helix</keyword>
<keyword evidence="1" id="KW-0812">Transmembrane</keyword>